<accession>A0ABP7V2Y5</accession>
<feature type="domain" description="PorZ N-terminal beta-propeller" evidence="3">
    <location>
        <begin position="44"/>
        <end position="204"/>
    </location>
</feature>
<dbReference type="InterPro" id="IPR011047">
    <property type="entry name" value="Quinoprotein_ADH-like_sf"/>
</dbReference>
<dbReference type="SUPFAM" id="SSF50998">
    <property type="entry name" value="Quinoprotein alcohol dehydrogenase-like"/>
    <property type="match status" value="1"/>
</dbReference>
<protein>
    <submittedName>
        <fullName evidence="4">Two-component regulator propeller domain-containing protein</fullName>
    </submittedName>
</protein>
<sequence length="765" mass="85150">MIKRIVHILFLVLFINGFAQTNPQWQGYFSYNKITDISQGQDKIYASSEIAIFSKNLSTNDLSTTTSIDGLKAETITAIYHSESFNKTLVGNKNGLLLVMNSDGKIVFKNGIVVEVPVSPFLKKINHFLEHNGKVYISCDYGISVFDLTSMEFGDTYYIGNNGQQVKVYQTTILNGEIFAVTDIHGIKKASLSNSNLVDYNQWQLFDGGYWNGITTIQNKLVGMNTNARLYKHNGTFFEEFFIMNQSGLDIRTNDDFLIVTNQNYIYIFNAALQQTATINSNQYTLATVSFSCATIANNQIFIGTNEKGLLVSPLSAPTTFQVIKPDGPDRNNIFRLKQTSTTLWATYGGYSLTYDPTLLEEGISKYSRQTGWSKIPFSELFGATSLSDIITNPKNEKEVYVCSFHNGLLKIKDDVITFYNQNSAPPNGPENQQLVTPLYVSVRINGGAFDSKGSLWMSNSLVFKGLKALKSDGTWIAPSDWQNQLASVTEERYSKLAIDKNDTKWVPSYRGNGLIAFNENYANKFIRIRTGTDGNLPINDVRAVAIDNKNQVWIGTARGLRYIPSVDSFISETEIESKPIIILEDDLAQELFYEQFIMDIAVDGANRKWISIAESGVYLVSPNGQETIYKFTKENSPLPSNNVNDIEIDSFTGEVFFATDKGLVSFKGTATRPSDDLSNVYAYPNPVRPGFSGTVKISGLTNKAVVKITDIEGNLVYETTSEGGTIEWDTTAFGKHKVASGVYMILVSAEDGIDTIVKKVMIIR</sequence>
<dbReference type="SUPFAM" id="SSF101898">
    <property type="entry name" value="NHL repeat"/>
    <property type="match status" value="1"/>
</dbReference>
<dbReference type="RefSeq" id="WP_345095433.1">
    <property type="nucleotide sequence ID" value="NZ_BAABCS010000021.1"/>
</dbReference>
<dbReference type="EMBL" id="BAABCS010000021">
    <property type="protein sequence ID" value="GAA4058344.1"/>
    <property type="molecule type" value="Genomic_DNA"/>
</dbReference>
<organism evidence="4 5">
    <name type="scientific">Flavobacterium chungnamense</name>
    <dbReference type="NCBI Taxonomy" id="706182"/>
    <lineage>
        <taxon>Bacteria</taxon>
        <taxon>Pseudomonadati</taxon>
        <taxon>Bacteroidota</taxon>
        <taxon>Flavobacteriia</taxon>
        <taxon>Flavobacteriales</taxon>
        <taxon>Flavobacteriaceae</taxon>
        <taxon>Flavobacterium</taxon>
    </lineage>
</organism>
<evidence type="ECO:0000259" key="3">
    <source>
        <dbReference type="Pfam" id="PF21544"/>
    </source>
</evidence>
<dbReference type="Pfam" id="PF21544">
    <property type="entry name" value="PorZ_N_b_propeller"/>
    <property type="match status" value="1"/>
</dbReference>
<evidence type="ECO:0000256" key="2">
    <source>
        <dbReference type="SAM" id="SignalP"/>
    </source>
</evidence>
<dbReference type="NCBIfam" id="TIGR04183">
    <property type="entry name" value="Por_Secre_tail"/>
    <property type="match status" value="1"/>
</dbReference>
<dbReference type="SUPFAM" id="SSF63829">
    <property type="entry name" value="Calcium-dependent phosphotriesterase"/>
    <property type="match status" value="1"/>
</dbReference>
<dbReference type="Gene3D" id="2.130.10.10">
    <property type="entry name" value="YVTN repeat-like/Quinoprotein amine dehydrogenase"/>
    <property type="match status" value="2"/>
</dbReference>
<gene>
    <name evidence="4" type="ORF">GCM10022388_26580</name>
</gene>
<feature type="chain" id="PRO_5046021873" evidence="2">
    <location>
        <begin position="20"/>
        <end position="765"/>
    </location>
</feature>
<evidence type="ECO:0000313" key="5">
    <source>
        <dbReference type="Proteomes" id="UP001500426"/>
    </source>
</evidence>
<name>A0ABP7V2Y5_9FLAO</name>
<dbReference type="Proteomes" id="UP001500426">
    <property type="component" value="Unassembled WGS sequence"/>
</dbReference>
<dbReference type="InterPro" id="IPR048954">
    <property type="entry name" value="PorZ_N"/>
</dbReference>
<evidence type="ECO:0000313" key="4">
    <source>
        <dbReference type="EMBL" id="GAA4058344.1"/>
    </source>
</evidence>
<proteinExistence type="predicted"/>
<feature type="signal peptide" evidence="2">
    <location>
        <begin position="1"/>
        <end position="19"/>
    </location>
</feature>
<evidence type="ECO:0000256" key="1">
    <source>
        <dbReference type="ARBA" id="ARBA00022729"/>
    </source>
</evidence>
<keyword evidence="5" id="KW-1185">Reference proteome</keyword>
<dbReference type="InterPro" id="IPR015943">
    <property type="entry name" value="WD40/YVTN_repeat-like_dom_sf"/>
</dbReference>
<reference evidence="5" key="1">
    <citation type="journal article" date="2019" name="Int. J. Syst. Evol. Microbiol.">
        <title>The Global Catalogue of Microorganisms (GCM) 10K type strain sequencing project: providing services to taxonomists for standard genome sequencing and annotation.</title>
        <authorList>
            <consortium name="The Broad Institute Genomics Platform"/>
            <consortium name="The Broad Institute Genome Sequencing Center for Infectious Disease"/>
            <person name="Wu L."/>
            <person name="Ma J."/>
        </authorList>
    </citation>
    <scope>NUCLEOTIDE SEQUENCE [LARGE SCALE GENOMIC DNA]</scope>
    <source>
        <strain evidence="5">JCM 17068</strain>
    </source>
</reference>
<dbReference type="InterPro" id="IPR026444">
    <property type="entry name" value="Secre_tail"/>
</dbReference>
<keyword evidence="1 2" id="KW-0732">Signal</keyword>
<comment type="caution">
    <text evidence="4">The sequence shown here is derived from an EMBL/GenBank/DDBJ whole genome shotgun (WGS) entry which is preliminary data.</text>
</comment>